<comment type="caution">
    <text evidence="1">The sequence shown here is derived from an EMBL/GenBank/DDBJ whole genome shotgun (WGS) entry which is preliminary data.</text>
</comment>
<dbReference type="InterPro" id="IPR011990">
    <property type="entry name" value="TPR-like_helical_dom_sf"/>
</dbReference>
<dbReference type="Proteomes" id="UP001161391">
    <property type="component" value="Unassembled WGS sequence"/>
</dbReference>
<dbReference type="Pfam" id="PF08238">
    <property type="entry name" value="Sel1"/>
    <property type="match status" value="2"/>
</dbReference>
<proteinExistence type="predicted"/>
<keyword evidence="2" id="KW-1185">Reference proteome</keyword>
<evidence type="ECO:0000313" key="2">
    <source>
        <dbReference type="Proteomes" id="UP001161391"/>
    </source>
</evidence>
<sequence length="367" mass="39781">MLLELIAVSDRLGDGTQTRSLLIEHANEQLDELWNGADQGSIDPEAVDQEQLFAALDTLSKAEETEALSALIARLKALAEHDALDQRTRFEFRSIAVRASGRECCHNELRAAYDALIESGGPGLNPDDIHQINVEYATSLLERGNKAAYIAEVRERLDRISPGYQARVGVDKSGGTPENPKSSLFKRLSNRLQAEIRDTPVQGPEIDQQVNAANTLQSQGQNEAAFKAHMELAQQGVTASQMSIGTYYQLGMGCDVDYEAARKWYDLAADGGNNMAHLYLGALQQMGLGGPTDIKAAVEHYRAAAASGLATAYVNLSGLLANIGFRSVSDLPASCECVFRAWEIDPSTSLDTTLVYYASPLDQLTTA</sequence>
<gene>
    <name evidence="1" type="ORF">GCM10007853_25910</name>
</gene>
<evidence type="ECO:0000313" key="1">
    <source>
        <dbReference type="EMBL" id="GLQ24717.1"/>
    </source>
</evidence>
<dbReference type="InterPro" id="IPR006597">
    <property type="entry name" value="Sel1-like"/>
</dbReference>
<organism evidence="1 2">
    <name type="scientific">Algimonas ampicilliniresistens</name>
    <dbReference type="NCBI Taxonomy" id="1298735"/>
    <lineage>
        <taxon>Bacteria</taxon>
        <taxon>Pseudomonadati</taxon>
        <taxon>Pseudomonadota</taxon>
        <taxon>Alphaproteobacteria</taxon>
        <taxon>Maricaulales</taxon>
        <taxon>Robiginitomaculaceae</taxon>
        <taxon>Algimonas</taxon>
    </lineage>
</organism>
<dbReference type="PANTHER" id="PTHR11102">
    <property type="entry name" value="SEL-1-LIKE PROTEIN"/>
    <property type="match status" value="1"/>
</dbReference>
<dbReference type="PANTHER" id="PTHR11102:SF160">
    <property type="entry name" value="ERAD-ASSOCIATED E3 UBIQUITIN-PROTEIN LIGASE COMPONENT HRD3"/>
    <property type="match status" value="1"/>
</dbReference>
<protein>
    <recommendedName>
        <fullName evidence="3">Sel1 repeat family protein</fullName>
    </recommendedName>
</protein>
<dbReference type="InterPro" id="IPR050767">
    <property type="entry name" value="Sel1_AlgK"/>
</dbReference>
<dbReference type="EMBL" id="BSNK01000002">
    <property type="protein sequence ID" value="GLQ24717.1"/>
    <property type="molecule type" value="Genomic_DNA"/>
</dbReference>
<dbReference type="RefSeq" id="WP_284391475.1">
    <property type="nucleotide sequence ID" value="NZ_BSNK01000002.1"/>
</dbReference>
<reference evidence="1" key="1">
    <citation type="journal article" date="2014" name="Int. J. Syst. Evol. Microbiol.">
        <title>Complete genome of a new Firmicutes species belonging to the dominant human colonic microbiota ('Ruminococcus bicirculans') reveals two chromosomes and a selective capacity to utilize plant glucans.</title>
        <authorList>
            <consortium name="NISC Comparative Sequencing Program"/>
            <person name="Wegmann U."/>
            <person name="Louis P."/>
            <person name="Goesmann A."/>
            <person name="Henrissat B."/>
            <person name="Duncan S.H."/>
            <person name="Flint H.J."/>
        </authorList>
    </citation>
    <scope>NUCLEOTIDE SEQUENCE</scope>
    <source>
        <strain evidence="1">NBRC 108219</strain>
    </source>
</reference>
<dbReference type="Gene3D" id="1.25.40.10">
    <property type="entry name" value="Tetratricopeptide repeat domain"/>
    <property type="match status" value="1"/>
</dbReference>
<dbReference type="SUPFAM" id="SSF81901">
    <property type="entry name" value="HCP-like"/>
    <property type="match status" value="1"/>
</dbReference>
<dbReference type="SMART" id="SM00671">
    <property type="entry name" value="SEL1"/>
    <property type="match status" value="2"/>
</dbReference>
<reference evidence="1" key="2">
    <citation type="submission" date="2023-01" db="EMBL/GenBank/DDBJ databases">
        <title>Draft genome sequence of Algimonas ampicilliniresistens strain NBRC 108219.</title>
        <authorList>
            <person name="Sun Q."/>
            <person name="Mori K."/>
        </authorList>
    </citation>
    <scope>NUCLEOTIDE SEQUENCE</scope>
    <source>
        <strain evidence="1">NBRC 108219</strain>
    </source>
</reference>
<accession>A0ABQ5VCA2</accession>
<name>A0ABQ5VCA2_9PROT</name>
<evidence type="ECO:0008006" key="3">
    <source>
        <dbReference type="Google" id="ProtNLM"/>
    </source>
</evidence>